<evidence type="ECO:0000313" key="8">
    <source>
        <dbReference type="EMBL" id="SQB98419.1"/>
    </source>
</evidence>
<comment type="pathway">
    <text evidence="7">tRNA modification; N(7)-methylguanine-tRNA biosynthesis.</text>
</comment>
<comment type="similarity">
    <text evidence="7">Belongs to the class I-like SAM-binding methyltransferase superfamily. TrmB family.</text>
</comment>
<dbReference type="InterPro" id="IPR003358">
    <property type="entry name" value="tRNA_(Gua-N-7)_MeTrfase_Trmb"/>
</dbReference>
<dbReference type="Proteomes" id="UP000250166">
    <property type="component" value="Unassembled WGS sequence"/>
</dbReference>
<accession>A0A2X3DG90</accession>
<dbReference type="EMBL" id="UAWL01000006">
    <property type="protein sequence ID" value="SQB98419.1"/>
    <property type="molecule type" value="Genomic_DNA"/>
</dbReference>
<dbReference type="UniPathway" id="UPA00989"/>
<reference evidence="8 9" key="1">
    <citation type="submission" date="2018-06" db="EMBL/GenBank/DDBJ databases">
        <authorList>
            <consortium name="Pathogen Informatics"/>
            <person name="Doyle S."/>
        </authorList>
    </citation>
    <scope>NUCLEOTIDE SEQUENCE [LARGE SCALE GENOMIC DNA]</scope>
    <source>
        <strain evidence="8 9">NCTC13102</strain>
    </source>
</reference>
<dbReference type="RefSeq" id="WP_112058525.1">
    <property type="nucleotide sequence ID" value="NZ_UAWL01000006.1"/>
</dbReference>
<dbReference type="InterPro" id="IPR029063">
    <property type="entry name" value="SAM-dependent_MTases_sf"/>
</dbReference>
<dbReference type="GO" id="GO:0008176">
    <property type="term" value="F:tRNA (guanine(46)-N7)-methyltransferase activity"/>
    <property type="evidence" value="ECO:0007669"/>
    <property type="project" value="UniProtKB-UniRule"/>
</dbReference>
<comment type="caution">
    <text evidence="7">Lacks conserved residue(s) required for the propagation of feature annotation.</text>
</comment>
<keyword evidence="4 7" id="KW-0808">Transferase</keyword>
<dbReference type="EC" id="2.1.1.33" evidence="7"/>
<gene>
    <name evidence="7 8" type="primary">trmB</name>
    <name evidence="8" type="ORF">NCTC13102_00877</name>
</gene>
<dbReference type="CDD" id="cd02440">
    <property type="entry name" value="AdoMet_MTases"/>
    <property type="match status" value="1"/>
</dbReference>
<keyword evidence="3 7" id="KW-0489">Methyltransferase</keyword>
<keyword evidence="6 7" id="KW-0819">tRNA processing</keyword>
<name>A0A2X3DG90_9HELI</name>
<organism evidence="8 9">
    <name type="scientific">Helicobacter fennelliae</name>
    <dbReference type="NCBI Taxonomy" id="215"/>
    <lineage>
        <taxon>Bacteria</taxon>
        <taxon>Pseudomonadati</taxon>
        <taxon>Campylobacterota</taxon>
        <taxon>Epsilonproteobacteria</taxon>
        <taxon>Campylobacterales</taxon>
        <taxon>Helicobacteraceae</taxon>
        <taxon>Helicobacter</taxon>
    </lineage>
</organism>
<feature type="binding site" evidence="7">
    <location>
        <position position="153"/>
    </location>
    <ligand>
        <name>S-adenosyl-L-methionine</name>
        <dbReference type="ChEBI" id="CHEBI:59789"/>
    </ligand>
</feature>
<feature type="binding site" evidence="7">
    <location>
        <position position="180"/>
    </location>
    <ligand>
        <name>S-adenosyl-L-methionine</name>
        <dbReference type="ChEBI" id="CHEBI:59789"/>
    </ligand>
</feature>
<dbReference type="SUPFAM" id="SSF53335">
    <property type="entry name" value="S-adenosyl-L-methionine-dependent methyltransferases"/>
    <property type="match status" value="1"/>
</dbReference>
<dbReference type="GO" id="GO:0043527">
    <property type="term" value="C:tRNA methyltransferase complex"/>
    <property type="evidence" value="ECO:0007669"/>
    <property type="project" value="TreeGrafter"/>
</dbReference>
<feature type="binding site" evidence="7">
    <location>
        <position position="128"/>
    </location>
    <ligand>
        <name>S-adenosyl-L-methionine</name>
        <dbReference type="ChEBI" id="CHEBI:59789"/>
    </ligand>
</feature>
<dbReference type="Gene3D" id="3.40.50.150">
    <property type="entry name" value="Vaccinia Virus protein VP39"/>
    <property type="match status" value="1"/>
</dbReference>
<feature type="binding site" evidence="7">
    <location>
        <position position="206"/>
    </location>
    <ligand>
        <name>substrate</name>
    </ligand>
</feature>
<evidence type="ECO:0000256" key="6">
    <source>
        <dbReference type="ARBA" id="ARBA00022694"/>
    </source>
</evidence>
<dbReference type="HAMAP" id="MF_01057">
    <property type="entry name" value="tRNA_methyltr_TrmB"/>
    <property type="match status" value="1"/>
</dbReference>
<evidence type="ECO:0000256" key="4">
    <source>
        <dbReference type="ARBA" id="ARBA00022679"/>
    </source>
</evidence>
<dbReference type="PROSITE" id="PS51625">
    <property type="entry name" value="SAM_MT_TRMB"/>
    <property type="match status" value="1"/>
</dbReference>
<dbReference type="PANTHER" id="PTHR23417">
    <property type="entry name" value="3-DEOXY-D-MANNO-OCTULOSONIC-ACID TRANSFERASE/TRNA GUANINE-N 7 - -METHYLTRANSFERASE"/>
    <property type="match status" value="1"/>
</dbReference>
<sequence>MPHFLAYKTNFCLPLVCNDYEISYKIQSLKYPELSLLCVRYQQRVFFIQERKRKDKNDILIKALKITKPAPVGILKEALKILSRHSDTFCHNLENTKPKQEVEIPYFINPEDLHKLKMLDSTRSISLEIGFGSGRHILWLAKQNPQSLFIGLEVHTPSIEQVLRQIQILGLENLYILNFDARILLEILPSNILHRIYLHFPVPWNKAKHRRIMSKTFLAHALRVLHKDGILELRTDDREYFTDTLESILSFPNAKFMVHKNISQEITSKYEARWQKQQKDIYDVNIISLHDEEQNIQDFSFTQDFDFMLPKALIQKILSNPLSQAKIDNLTQKRVYQGYFLHIYDVYQDLSRVIFLVSIGDFLLPLNRVIVLQNDNSVLYYPQSFIPNQGTIMAYIKFIEVLENL</sequence>
<dbReference type="InterPro" id="IPR055361">
    <property type="entry name" value="tRNA_methyltr_TrmB_bact"/>
</dbReference>
<evidence type="ECO:0000256" key="7">
    <source>
        <dbReference type="HAMAP-Rule" id="MF_01057"/>
    </source>
</evidence>
<evidence type="ECO:0000256" key="2">
    <source>
        <dbReference type="ARBA" id="ARBA00003015"/>
    </source>
</evidence>
<protein>
    <recommendedName>
        <fullName evidence="7">tRNA (guanine-N(7)-)-methyltransferase</fullName>
        <ecNumber evidence="7">2.1.1.33</ecNumber>
    </recommendedName>
    <alternativeName>
        <fullName evidence="7">tRNA (guanine(46)-N(7))-methyltransferase</fullName>
    </alternativeName>
    <alternativeName>
        <fullName evidence="7">tRNA(m7G46)-methyltransferase</fullName>
    </alternativeName>
</protein>
<comment type="function">
    <text evidence="2 7">Catalyzes the formation of N(7)-methylguanine at position 46 (m7G46) in tRNA.</text>
</comment>
<evidence type="ECO:0000256" key="5">
    <source>
        <dbReference type="ARBA" id="ARBA00022691"/>
    </source>
</evidence>
<dbReference type="PANTHER" id="PTHR23417:SF14">
    <property type="entry name" value="PENTACOTRIPEPTIDE-REPEAT REGION OF PRORP DOMAIN-CONTAINING PROTEIN"/>
    <property type="match status" value="1"/>
</dbReference>
<feature type="binding site" evidence="7">
    <location>
        <position position="236"/>
    </location>
    <ligand>
        <name>substrate</name>
    </ligand>
</feature>
<keyword evidence="5 7" id="KW-0949">S-adenosyl-L-methionine</keyword>
<dbReference type="NCBIfam" id="TIGR00091">
    <property type="entry name" value="tRNA (guanosine(46)-N7)-methyltransferase TrmB"/>
    <property type="match status" value="1"/>
</dbReference>
<comment type="catalytic activity">
    <reaction evidence="1 7">
        <text>guanosine(46) in tRNA + S-adenosyl-L-methionine = N(7)-methylguanosine(46) in tRNA + S-adenosyl-L-homocysteine</text>
        <dbReference type="Rhea" id="RHEA:42708"/>
        <dbReference type="Rhea" id="RHEA-COMP:10188"/>
        <dbReference type="Rhea" id="RHEA-COMP:10189"/>
        <dbReference type="ChEBI" id="CHEBI:57856"/>
        <dbReference type="ChEBI" id="CHEBI:59789"/>
        <dbReference type="ChEBI" id="CHEBI:74269"/>
        <dbReference type="ChEBI" id="CHEBI:74480"/>
        <dbReference type="EC" id="2.1.1.33"/>
    </reaction>
</comment>
<dbReference type="AlphaFoldDB" id="A0A2X3DG90"/>
<evidence type="ECO:0000256" key="1">
    <source>
        <dbReference type="ARBA" id="ARBA00000142"/>
    </source>
</evidence>
<dbReference type="Pfam" id="PF02390">
    <property type="entry name" value="Methyltransf_4"/>
    <property type="match status" value="1"/>
</dbReference>
<evidence type="ECO:0000256" key="3">
    <source>
        <dbReference type="ARBA" id="ARBA00022603"/>
    </source>
</evidence>
<evidence type="ECO:0000313" key="9">
    <source>
        <dbReference type="Proteomes" id="UP000250166"/>
    </source>
</evidence>
<proteinExistence type="inferred from homology"/>